<proteinExistence type="predicted"/>
<dbReference type="GeneID" id="94831810"/>
<organism evidence="4 5">
    <name type="scientific">Tritrichomonas foetus</name>
    <dbReference type="NCBI Taxonomy" id="1144522"/>
    <lineage>
        <taxon>Eukaryota</taxon>
        <taxon>Metamonada</taxon>
        <taxon>Parabasalia</taxon>
        <taxon>Tritrichomonadida</taxon>
        <taxon>Tritrichomonadidae</taxon>
        <taxon>Tritrichomonas</taxon>
    </lineage>
</organism>
<dbReference type="InterPro" id="IPR019734">
    <property type="entry name" value="TPR_rpt"/>
</dbReference>
<dbReference type="AlphaFoldDB" id="A0A1J4KYP0"/>
<dbReference type="InterPro" id="IPR011990">
    <property type="entry name" value="TPR-like_helical_dom_sf"/>
</dbReference>
<dbReference type="RefSeq" id="XP_068369507.1">
    <property type="nucleotide sequence ID" value="XM_068497106.1"/>
</dbReference>
<dbReference type="SMART" id="SM00028">
    <property type="entry name" value="TPR"/>
    <property type="match status" value="6"/>
</dbReference>
<evidence type="ECO:0000256" key="3">
    <source>
        <dbReference type="PROSITE-ProRule" id="PRU00339"/>
    </source>
</evidence>
<keyword evidence="1" id="KW-0677">Repeat</keyword>
<dbReference type="InterPro" id="IPR039226">
    <property type="entry name" value="Ski3/TTC37"/>
</dbReference>
<feature type="repeat" description="TPR" evidence="3">
    <location>
        <begin position="478"/>
        <end position="511"/>
    </location>
</feature>
<keyword evidence="2 3" id="KW-0802">TPR repeat</keyword>
<dbReference type="GO" id="GO:0006401">
    <property type="term" value="P:RNA catabolic process"/>
    <property type="evidence" value="ECO:0007669"/>
    <property type="project" value="InterPro"/>
</dbReference>
<dbReference type="Pfam" id="PF13174">
    <property type="entry name" value="TPR_6"/>
    <property type="match status" value="1"/>
</dbReference>
<evidence type="ECO:0000313" key="4">
    <source>
        <dbReference type="EMBL" id="OHT16371.1"/>
    </source>
</evidence>
<dbReference type="VEuPathDB" id="TrichDB:TRFO_13214"/>
<dbReference type="PROSITE" id="PS50005">
    <property type="entry name" value="TPR"/>
    <property type="match status" value="1"/>
</dbReference>
<dbReference type="EMBL" id="MLAK01000112">
    <property type="protein sequence ID" value="OHT16371.1"/>
    <property type="molecule type" value="Genomic_DNA"/>
</dbReference>
<reference evidence="4" key="1">
    <citation type="submission" date="2016-10" db="EMBL/GenBank/DDBJ databases">
        <authorList>
            <person name="Benchimol M."/>
            <person name="Almeida L.G."/>
            <person name="Vasconcelos A.T."/>
            <person name="Perreira-Neves A."/>
            <person name="Rosa I.A."/>
            <person name="Tasca T."/>
            <person name="Bogo M.R."/>
            <person name="de Souza W."/>
        </authorList>
    </citation>
    <scope>NUCLEOTIDE SEQUENCE [LARGE SCALE GENOMIC DNA]</scope>
    <source>
        <strain evidence="4">K</strain>
    </source>
</reference>
<sequence>MENQQDKSSAKNQFAIAQELFDMSSFKEAKDQLVQLKDPQYEFSKNVLLSMIHLKVGDYKNAELFAREASKKDPSNILPYKIQIYSNLPNAIIKIVEILVDIFANSQPDFDTMKIIAGLIHRIAIHNKTVTEKYIFTIKSNPEFFEIIEFIPVHRNFYSTVIDLLKLICEEHSDDQKIKEFCFSNLVKIYIKLAFKYQMTEEFGQVSTFLSNLSKNHPTRLYYKVLFGGNPVKNAEMLLAHGKNEYRHFQNFVDFYKTKNLTALQRFVQHEPMFAAGWVALSDLYDENDKALKLFAIDAAISIYPKLPNIAKKRNQIANKSIVEFTADGLNIIHQTEEDEREFIKIKNIWIEYEKSKNKEILKTILDSKNSLINAEIRMKAIFELRNDLEQSELEDHFNKLKEINYQNVFCAIAKYELEKGNEDKAGENYIRAIEYGVNDPEAIDYATKKLLAEDNTEQASNDNLEKALQYCKKVDENWARLRAGLILQRLKRHDEAKEFFQKIIVNDPDNVKAWSLLGQCYVALGKKLAAKDVMDKLRQYGYHDDLLEVQNAVFYGTKIDEQSTDFENSPMMFLGYLNQIIEISRKFRAFGRKESCIEIIKSNLQRVCEFQEKWKSLAAVSKSCADFFLESYIVLNDPMYNALALNAYKARAESDLRPESFVDIANVLFLKGEVDSAVTLLKKVIHKFKDSPIIWINLGVSYTLLCKFAIARHCFIVASKISSSSQSSKIFSLLSAVAKSINDVYLMESALEKANNYSSDEPLVWCLMGMQTENISEQYNFASTGFENGIINKKLPLLCLKMGRFIEALGYSLILNDDEMIARSFEALGKYENAILYTTDENYKQHLLELCKDETKQLSELNNKQYFNQEIVKFYQKKNDVFSKLTLIALYLSNNQETEAYQIIKELRSNYQNPQSTSPNDNLTNQLMNKSQYRRILDIWALQYAPKTEKIKSEFIKLDPFVFYLKKLRKQQNNYDALFSTTKKFPLNEQALKLFLSLSLTSHKNVKNNKILKDIAETLNRIGSGRETLKLLISVYVKIGEWKKAISTIQLLCVLNPNEIKNTKNLLLKIKMMVPKC</sequence>
<name>A0A1J4KYP0_9EUKA</name>
<evidence type="ECO:0000313" key="5">
    <source>
        <dbReference type="Proteomes" id="UP000179807"/>
    </source>
</evidence>
<evidence type="ECO:0000256" key="1">
    <source>
        <dbReference type="ARBA" id="ARBA00022737"/>
    </source>
</evidence>
<dbReference type="PANTHER" id="PTHR15704">
    <property type="entry name" value="SUPERKILLER 3 PROTEIN-RELATED"/>
    <property type="match status" value="1"/>
</dbReference>
<dbReference type="OrthoDB" id="343875at2759"/>
<accession>A0A1J4KYP0</accession>
<dbReference type="PANTHER" id="PTHR15704:SF7">
    <property type="entry name" value="SUPERKILLER COMPLEX PROTEIN 3"/>
    <property type="match status" value="1"/>
</dbReference>
<evidence type="ECO:0000256" key="2">
    <source>
        <dbReference type="ARBA" id="ARBA00022803"/>
    </source>
</evidence>
<keyword evidence="5" id="KW-1185">Reference proteome</keyword>
<evidence type="ECO:0008006" key="6">
    <source>
        <dbReference type="Google" id="ProtNLM"/>
    </source>
</evidence>
<dbReference type="GO" id="GO:0055087">
    <property type="term" value="C:Ski complex"/>
    <property type="evidence" value="ECO:0007669"/>
    <property type="project" value="InterPro"/>
</dbReference>
<protein>
    <recommendedName>
        <fullName evidence="6">TPR Domain containing protein</fullName>
    </recommendedName>
</protein>
<dbReference type="Proteomes" id="UP000179807">
    <property type="component" value="Unassembled WGS sequence"/>
</dbReference>
<dbReference type="Gene3D" id="1.25.40.10">
    <property type="entry name" value="Tetratricopeptide repeat domain"/>
    <property type="match status" value="2"/>
</dbReference>
<gene>
    <name evidence="4" type="ORF">TRFO_13214</name>
</gene>
<dbReference type="SUPFAM" id="SSF48452">
    <property type="entry name" value="TPR-like"/>
    <property type="match status" value="2"/>
</dbReference>
<comment type="caution">
    <text evidence="4">The sequence shown here is derived from an EMBL/GenBank/DDBJ whole genome shotgun (WGS) entry which is preliminary data.</text>
</comment>